<keyword evidence="3" id="KW-1185">Reference proteome</keyword>
<accession>A0A9D5HFK3</accession>
<feature type="compositionally biased region" description="Low complexity" evidence="1">
    <location>
        <begin position="58"/>
        <end position="71"/>
    </location>
</feature>
<comment type="caution">
    <text evidence="2">The sequence shown here is derived from an EMBL/GenBank/DDBJ whole genome shotgun (WGS) entry which is preliminary data.</text>
</comment>
<dbReference type="EMBL" id="JAGGNH010000004">
    <property type="protein sequence ID" value="KAJ0974403.1"/>
    <property type="molecule type" value="Genomic_DNA"/>
</dbReference>
<organism evidence="2 3">
    <name type="scientific">Dioscorea zingiberensis</name>
    <dbReference type="NCBI Taxonomy" id="325984"/>
    <lineage>
        <taxon>Eukaryota</taxon>
        <taxon>Viridiplantae</taxon>
        <taxon>Streptophyta</taxon>
        <taxon>Embryophyta</taxon>
        <taxon>Tracheophyta</taxon>
        <taxon>Spermatophyta</taxon>
        <taxon>Magnoliopsida</taxon>
        <taxon>Liliopsida</taxon>
        <taxon>Dioscoreales</taxon>
        <taxon>Dioscoreaceae</taxon>
        <taxon>Dioscorea</taxon>
    </lineage>
</organism>
<evidence type="ECO:0000313" key="2">
    <source>
        <dbReference type="EMBL" id="KAJ0974403.1"/>
    </source>
</evidence>
<name>A0A9D5HFK3_9LILI</name>
<protein>
    <submittedName>
        <fullName evidence="2">Uncharacterized protein</fullName>
    </submittedName>
</protein>
<evidence type="ECO:0000313" key="3">
    <source>
        <dbReference type="Proteomes" id="UP001085076"/>
    </source>
</evidence>
<feature type="compositionally biased region" description="Polar residues" evidence="1">
    <location>
        <begin position="140"/>
        <end position="153"/>
    </location>
</feature>
<proteinExistence type="predicted"/>
<reference evidence="2" key="2">
    <citation type="journal article" date="2022" name="Hortic Res">
        <title>The genome of Dioscorea zingiberensis sheds light on the biosynthesis, origin and evolution of the medicinally important diosgenin saponins.</title>
        <authorList>
            <person name="Li Y."/>
            <person name="Tan C."/>
            <person name="Li Z."/>
            <person name="Guo J."/>
            <person name="Li S."/>
            <person name="Chen X."/>
            <person name="Wang C."/>
            <person name="Dai X."/>
            <person name="Yang H."/>
            <person name="Song W."/>
            <person name="Hou L."/>
            <person name="Xu J."/>
            <person name="Tong Z."/>
            <person name="Xu A."/>
            <person name="Yuan X."/>
            <person name="Wang W."/>
            <person name="Yang Q."/>
            <person name="Chen L."/>
            <person name="Sun Z."/>
            <person name="Wang K."/>
            <person name="Pan B."/>
            <person name="Chen J."/>
            <person name="Bao Y."/>
            <person name="Liu F."/>
            <person name="Qi X."/>
            <person name="Gang D.R."/>
            <person name="Wen J."/>
            <person name="Li J."/>
        </authorList>
    </citation>
    <scope>NUCLEOTIDE SEQUENCE</scope>
    <source>
        <strain evidence="2">Dzin_1.0</strain>
    </source>
</reference>
<reference evidence="2" key="1">
    <citation type="submission" date="2021-03" db="EMBL/GenBank/DDBJ databases">
        <authorList>
            <person name="Li Z."/>
            <person name="Yang C."/>
        </authorList>
    </citation>
    <scope>NUCLEOTIDE SEQUENCE</scope>
    <source>
        <strain evidence="2">Dzin_1.0</strain>
        <tissue evidence="2">Leaf</tissue>
    </source>
</reference>
<gene>
    <name evidence="2" type="ORF">J5N97_016368</name>
</gene>
<dbReference type="Proteomes" id="UP001085076">
    <property type="component" value="Miscellaneous, Linkage group lg04"/>
</dbReference>
<evidence type="ECO:0000256" key="1">
    <source>
        <dbReference type="SAM" id="MobiDB-lite"/>
    </source>
</evidence>
<dbReference type="AlphaFoldDB" id="A0A9D5HFK3"/>
<feature type="region of interest" description="Disordered" evidence="1">
    <location>
        <begin position="50"/>
        <end position="171"/>
    </location>
</feature>
<sequence>MNYRMLEHIQQCGRVEVYVEHPDEEAGDNADYVIASRGKEAVMEDTHIRPHIDMNVGSSQIPQRPQISPSPQVVPGEEGSTEGRDSESKSSSPYSEDDGLSVFSDEEFLHLQQTRKWKTGNRHATSSTEGESVGGESGDVLNSSTGSFLTTSDEGSEAEHGRVVKSRTPCL</sequence>